<reference evidence="1 2" key="1">
    <citation type="journal article" date="2023" name="Plants (Basel)">
        <title>Bridging the Gap: Combining Genomics and Transcriptomics Approaches to Understand Stylosanthes scabra, an Orphan Legume from the Brazilian Caatinga.</title>
        <authorList>
            <person name="Ferreira-Neto J.R.C."/>
            <person name="da Silva M.D."/>
            <person name="Binneck E."/>
            <person name="de Melo N.F."/>
            <person name="da Silva R.H."/>
            <person name="de Melo A.L.T.M."/>
            <person name="Pandolfi V."/>
            <person name="Bustamante F.O."/>
            <person name="Brasileiro-Vidal A.C."/>
            <person name="Benko-Iseppon A.M."/>
        </authorList>
    </citation>
    <scope>NUCLEOTIDE SEQUENCE [LARGE SCALE GENOMIC DNA]</scope>
    <source>
        <tissue evidence="1">Leaves</tissue>
    </source>
</reference>
<keyword evidence="2" id="KW-1185">Reference proteome</keyword>
<gene>
    <name evidence="1" type="ORF">PIB30_066681</name>
</gene>
<dbReference type="EMBL" id="JASCZI010000684">
    <property type="protein sequence ID" value="MED6112974.1"/>
    <property type="molecule type" value="Genomic_DNA"/>
</dbReference>
<name>A0ABU6QLX1_9FABA</name>
<organism evidence="1 2">
    <name type="scientific">Stylosanthes scabra</name>
    <dbReference type="NCBI Taxonomy" id="79078"/>
    <lineage>
        <taxon>Eukaryota</taxon>
        <taxon>Viridiplantae</taxon>
        <taxon>Streptophyta</taxon>
        <taxon>Embryophyta</taxon>
        <taxon>Tracheophyta</taxon>
        <taxon>Spermatophyta</taxon>
        <taxon>Magnoliopsida</taxon>
        <taxon>eudicotyledons</taxon>
        <taxon>Gunneridae</taxon>
        <taxon>Pentapetalae</taxon>
        <taxon>rosids</taxon>
        <taxon>fabids</taxon>
        <taxon>Fabales</taxon>
        <taxon>Fabaceae</taxon>
        <taxon>Papilionoideae</taxon>
        <taxon>50 kb inversion clade</taxon>
        <taxon>dalbergioids sensu lato</taxon>
        <taxon>Dalbergieae</taxon>
        <taxon>Pterocarpus clade</taxon>
        <taxon>Stylosanthes</taxon>
    </lineage>
</organism>
<dbReference type="Proteomes" id="UP001341840">
    <property type="component" value="Unassembled WGS sequence"/>
</dbReference>
<protein>
    <submittedName>
        <fullName evidence="1">Uncharacterized protein</fullName>
    </submittedName>
</protein>
<sequence length="106" mass="12077">MKEANILAHQAVAMEAQGRLRIGNGNSTRDRIQGVVHIHLIEACSEPFEGDSAADRLFVMDNYTDRETSLEVRISDPSYINPHHRQLWMVRTMGEARLKFQGGWVK</sequence>
<accession>A0ABU6QLX1</accession>
<evidence type="ECO:0000313" key="2">
    <source>
        <dbReference type="Proteomes" id="UP001341840"/>
    </source>
</evidence>
<proteinExistence type="predicted"/>
<evidence type="ECO:0000313" key="1">
    <source>
        <dbReference type="EMBL" id="MED6112974.1"/>
    </source>
</evidence>
<comment type="caution">
    <text evidence="1">The sequence shown here is derived from an EMBL/GenBank/DDBJ whole genome shotgun (WGS) entry which is preliminary data.</text>
</comment>